<evidence type="ECO:0000256" key="1">
    <source>
        <dbReference type="SAM" id="MobiDB-lite"/>
    </source>
</evidence>
<protein>
    <recommendedName>
        <fullName evidence="4">Transposase</fullName>
    </recommendedName>
</protein>
<proteinExistence type="predicted"/>
<dbReference type="AlphaFoldDB" id="A0A0P9D4J1"/>
<accession>A0A0P9D4J1</accession>
<dbReference type="EMBL" id="LJCQ01000018">
    <property type="protein sequence ID" value="KPV47658.1"/>
    <property type="molecule type" value="Genomic_DNA"/>
</dbReference>
<feature type="compositionally biased region" description="Basic and acidic residues" evidence="1">
    <location>
        <begin position="1"/>
        <end position="16"/>
    </location>
</feature>
<sequence length="214" mass="25353">MIEARKNKIKDSLNKTKERRKSQSAAIIKAKIDSDKLNTSTSRILRRIFLEAKWLYNYIINKEFNNDIFNMDYKVNKVPVYVKDHYEIRDLKYLSSQMKEEIIDRTMDNIKGLSKLKENGYKTGKLKFKKYITSIPLKQYNNTYKIINNNYIKIQGIKQKLKVNGLYNLNILEPANALLINKNNNYYIYITAYKNKYILDKPINKQKMVSVDLG</sequence>
<name>A0A0P9D4J1_9ARCH</name>
<evidence type="ECO:0000313" key="3">
    <source>
        <dbReference type="Proteomes" id="UP000050515"/>
    </source>
</evidence>
<evidence type="ECO:0000313" key="2">
    <source>
        <dbReference type="EMBL" id="KPV47658.1"/>
    </source>
</evidence>
<evidence type="ECO:0008006" key="4">
    <source>
        <dbReference type="Google" id="ProtNLM"/>
    </source>
</evidence>
<dbReference type="Proteomes" id="UP000050515">
    <property type="component" value="Unassembled WGS sequence"/>
</dbReference>
<gene>
    <name evidence="2" type="ORF">SE19_00110</name>
</gene>
<comment type="caution">
    <text evidence="2">The sequence shown here is derived from an EMBL/GenBank/DDBJ whole genome shotgun (WGS) entry which is preliminary data.</text>
</comment>
<organism evidence="2 3">
    <name type="scientific">Acidiplasma aeolicum</name>
    <dbReference type="NCBI Taxonomy" id="507754"/>
    <lineage>
        <taxon>Archaea</taxon>
        <taxon>Methanobacteriati</taxon>
        <taxon>Thermoplasmatota</taxon>
        <taxon>Thermoplasmata</taxon>
        <taxon>Thermoplasmatales</taxon>
        <taxon>Ferroplasmaceae</taxon>
        <taxon>Acidiplasma</taxon>
    </lineage>
</organism>
<feature type="non-terminal residue" evidence="2">
    <location>
        <position position="214"/>
    </location>
</feature>
<feature type="region of interest" description="Disordered" evidence="1">
    <location>
        <begin position="1"/>
        <end position="22"/>
    </location>
</feature>
<reference evidence="2 3" key="1">
    <citation type="submission" date="2015-09" db="EMBL/GenBank/DDBJ databases">
        <title>Draft genome sequence of Acidiplasma aeolicum DSM 18409.</title>
        <authorList>
            <person name="Hemp J."/>
        </authorList>
    </citation>
    <scope>NUCLEOTIDE SEQUENCE [LARGE SCALE GENOMIC DNA]</scope>
    <source>
        <strain evidence="2 3">V</strain>
    </source>
</reference>